<reference evidence="1" key="1">
    <citation type="journal article" date="2020" name="Nature">
        <title>Giant virus diversity and host interactions through global metagenomics.</title>
        <authorList>
            <person name="Schulz F."/>
            <person name="Roux S."/>
            <person name="Paez-Espino D."/>
            <person name="Jungbluth S."/>
            <person name="Walsh D.A."/>
            <person name="Denef V.J."/>
            <person name="McMahon K.D."/>
            <person name="Konstantinidis K.T."/>
            <person name="Eloe-Fadrosh E.A."/>
            <person name="Kyrpides N.C."/>
            <person name="Woyke T."/>
        </authorList>
    </citation>
    <scope>NUCLEOTIDE SEQUENCE</scope>
    <source>
        <strain evidence="1">GVMAG-M-3300023184-60</strain>
    </source>
</reference>
<name>A0A6C0I8I3_9ZZZZ</name>
<evidence type="ECO:0008006" key="2">
    <source>
        <dbReference type="Google" id="ProtNLM"/>
    </source>
</evidence>
<organism evidence="1">
    <name type="scientific">viral metagenome</name>
    <dbReference type="NCBI Taxonomy" id="1070528"/>
    <lineage>
        <taxon>unclassified sequences</taxon>
        <taxon>metagenomes</taxon>
        <taxon>organismal metagenomes</taxon>
    </lineage>
</organism>
<dbReference type="InterPro" id="IPR029063">
    <property type="entry name" value="SAM-dependent_MTases_sf"/>
</dbReference>
<accession>A0A6C0I8I3</accession>
<proteinExistence type="predicted"/>
<sequence>MPSIDLSFLKELRDDYTKYPCFIETGTYNGETTFTIEPFFNTIYTIEFSETLYCRTKSKYTGSKINFLLGDSSIVFETLLPTIEDKCIFFLDGHWSHCDTARSAKDCPLEEEITSINNLFKNEAIIIIDDYRLFGLDRTNEEGEDWSQINKENLLNILRYRISKEYHLDSSWAKDDRLIIHINAIS</sequence>
<dbReference type="AlphaFoldDB" id="A0A6C0I8I3"/>
<dbReference type="EMBL" id="MN740139">
    <property type="protein sequence ID" value="QHT89348.1"/>
    <property type="molecule type" value="Genomic_DNA"/>
</dbReference>
<dbReference type="Gene3D" id="3.40.50.150">
    <property type="entry name" value="Vaccinia Virus protein VP39"/>
    <property type="match status" value="1"/>
</dbReference>
<protein>
    <recommendedName>
        <fullName evidence="2">Methyltransferase</fullName>
    </recommendedName>
</protein>
<evidence type="ECO:0000313" key="1">
    <source>
        <dbReference type="EMBL" id="QHT89348.1"/>
    </source>
</evidence>